<evidence type="ECO:0000313" key="1">
    <source>
        <dbReference type="EMBL" id="KAG7311732.1"/>
    </source>
</evidence>
<sequence length="50" mass="5186">MAVEFQLGGRWPGWQRASLAAMALQQQYSCIEGPAAAAAAATPPLNSPAE</sequence>
<evidence type="ECO:0000313" key="2">
    <source>
        <dbReference type="Proteomes" id="UP000823941"/>
    </source>
</evidence>
<keyword evidence="2" id="KW-1185">Reference proteome</keyword>
<dbReference type="EMBL" id="JAHIBW010000004">
    <property type="protein sequence ID" value="KAG7311732.1"/>
    <property type="molecule type" value="Genomic_DNA"/>
</dbReference>
<organism evidence="1 2">
    <name type="scientific">Plutella xylostella</name>
    <name type="common">Diamondback moth</name>
    <name type="synonym">Plutella maculipennis</name>
    <dbReference type="NCBI Taxonomy" id="51655"/>
    <lineage>
        <taxon>Eukaryota</taxon>
        <taxon>Metazoa</taxon>
        <taxon>Ecdysozoa</taxon>
        <taxon>Arthropoda</taxon>
        <taxon>Hexapoda</taxon>
        <taxon>Insecta</taxon>
        <taxon>Pterygota</taxon>
        <taxon>Neoptera</taxon>
        <taxon>Endopterygota</taxon>
        <taxon>Lepidoptera</taxon>
        <taxon>Glossata</taxon>
        <taxon>Ditrysia</taxon>
        <taxon>Yponomeutoidea</taxon>
        <taxon>Plutellidae</taxon>
        <taxon>Plutella</taxon>
    </lineage>
</organism>
<proteinExistence type="predicted"/>
<dbReference type="Proteomes" id="UP000823941">
    <property type="component" value="Chromosome 4"/>
</dbReference>
<protein>
    <submittedName>
        <fullName evidence="1">Uncharacterized protein</fullName>
    </submittedName>
</protein>
<reference evidence="1 2" key="1">
    <citation type="submission" date="2021-06" db="EMBL/GenBank/DDBJ databases">
        <title>A haploid diamondback moth (Plutella xylostella L.) genome assembly resolves 31 chromosomes and identifies a diamide resistance mutation.</title>
        <authorList>
            <person name="Ward C.M."/>
            <person name="Perry K.D."/>
            <person name="Baker G."/>
            <person name="Powis K."/>
            <person name="Heckel D.G."/>
            <person name="Baxter S.W."/>
        </authorList>
    </citation>
    <scope>NUCLEOTIDE SEQUENCE [LARGE SCALE GENOMIC DNA]</scope>
    <source>
        <strain evidence="1 2">LV</strain>
        <tissue evidence="1">Single pupa</tissue>
    </source>
</reference>
<gene>
    <name evidence="1" type="ORF">JYU34_002786</name>
</gene>
<comment type="caution">
    <text evidence="1">The sequence shown here is derived from an EMBL/GenBank/DDBJ whole genome shotgun (WGS) entry which is preliminary data.</text>
</comment>
<name>A0ABQ7R352_PLUXY</name>
<accession>A0ABQ7R352</accession>